<sequence>MYNGEYVSAVIPAAGVGARMKTKEKKQYIVVNGKEILEWTLRHLAAEKVIDEFIVVVGAAEKCEVEHKVKRWMPSEKISVIAGGQTRYASVKAGLAVCSTMSTYVFIHDGVRPFVQGVWLTEMLHMLVIEALDGIAVGQQMVNTVKRANRDAMIIEHVDRSELWMIETPQLFRTADICNAYRQSETSLGKITDDTQLMTALGKRIKLLPHEGRNDKITTLAELTLAEAFLK</sequence>
<keyword evidence="3" id="KW-0414">Isoprene biosynthesis</keyword>
<dbReference type="Proteomes" id="UP000746471">
    <property type="component" value="Unassembled WGS sequence"/>
</dbReference>
<dbReference type="InterPro" id="IPR029044">
    <property type="entry name" value="Nucleotide-diphossugar_trans"/>
</dbReference>
<proteinExistence type="predicted"/>
<dbReference type="InterPro" id="IPR034683">
    <property type="entry name" value="IspD/TarI"/>
</dbReference>
<dbReference type="SUPFAM" id="SSF53448">
    <property type="entry name" value="Nucleotide-diphospho-sugar transferases"/>
    <property type="match status" value="1"/>
</dbReference>
<dbReference type="Pfam" id="PF01128">
    <property type="entry name" value="IspD"/>
    <property type="match status" value="1"/>
</dbReference>
<evidence type="ECO:0000313" key="5">
    <source>
        <dbReference type="Proteomes" id="UP000746471"/>
    </source>
</evidence>
<dbReference type="EMBL" id="JAHBCL010000038">
    <property type="protein sequence ID" value="MBS7528367.1"/>
    <property type="molecule type" value="Genomic_DNA"/>
</dbReference>
<organism evidence="4 5">
    <name type="scientific">Fusibacter paucivorans</name>
    <dbReference type="NCBI Taxonomy" id="76009"/>
    <lineage>
        <taxon>Bacteria</taxon>
        <taxon>Bacillati</taxon>
        <taxon>Bacillota</taxon>
        <taxon>Clostridia</taxon>
        <taxon>Eubacteriales</taxon>
        <taxon>Eubacteriales Family XII. Incertae Sedis</taxon>
        <taxon>Fusibacter</taxon>
    </lineage>
</organism>
<name>A0ABS5PU18_9FIRM</name>
<accession>A0ABS5PU18</accession>
<dbReference type="PANTHER" id="PTHR32125:SF4">
    <property type="entry name" value="2-C-METHYL-D-ERYTHRITOL 4-PHOSPHATE CYTIDYLYLTRANSFERASE, CHLOROPLASTIC"/>
    <property type="match status" value="1"/>
</dbReference>
<evidence type="ECO:0000256" key="3">
    <source>
        <dbReference type="ARBA" id="ARBA00023229"/>
    </source>
</evidence>
<dbReference type="GO" id="GO:0050518">
    <property type="term" value="F:2-C-methyl-D-erythritol 4-phosphate cytidylyltransferase activity"/>
    <property type="evidence" value="ECO:0007669"/>
    <property type="project" value="UniProtKB-EC"/>
</dbReference>
<dbReference type="RefSeq" id="WP_213238227.1">
    <property type="nucleotide sequence ID" value="NZ_JAHBCL010000038.1"/>
</dbReference>
<dbReference type="EC" id="2.7.7.60" evidence="4"/>
<dbReference type="InterPro" id="IPR050088">
    <property type="entry name" value="IspD/TarI_cytidylyltransf_bact"/>
</dbReference>
<keyword evidence="2 4" id="KW-0548">Nucleotidyltransferase</keyword>
<evidence type="ECO:0000256" key="1">
    <source>
        <dbReference type="ARBA" id="ARBA00022679"/>
    </source>
</evidence>
<gene>
    <name evidence="4" type="primary">ispD</name>
    <name evidence="4" type="ORF">KHM83_16885</name>
</gene>
<dbReference type="CDD" id="cd02516">
    <property type="entry name" value="CDP-ME_synthetase"/>
    <property type="match status" value="1"/>
</dbReference>
<dbReference type="Gene3D" id="3.90.550.10">
    <property type="entry name" value="Spore Coat Polysaccharide Biosynthesis Protein SpsA, Chain A"/>
    <property type="match status" value="1"/>
</dbReference>
<reference evidence="4 5" key="1">
    <citation type="submission" date="2021-05" db="EMBL/GenBank/DDBJ databases">
        <title>Fusibacter ferrireducens sp. nov., an anaerobic, sulfur- and Fe-reducing bacterium isolated from the mangrove sediment.</title>
        <authorList>
            <person name="Qiu D."/>
        </authorList>
    </citation>
    <scope>NUCLEOTIDE SEQUENCE [LARGE SCALE GENOMIC DNA]</scope>
    <source>
        <strain evidence="4 5">DSM 12116</strain>
    </source>
</reference>
<evidence type="ECO:0000313" key="4">
    <source>
        <dbReference type="EMBL" id="MBS7528367.1"/>
    </source>
</evidence>
<comment type="caution">
    <text evidence="4">The sequence shown here is derived from an EMBL/GenBank/DDBJ whole genome shotgun (WGS) entry which is preliminary data.</text>
</comment>
<dbReference type="NCBIfam" id="TIGR00453">
    <property type="entry name" value="ispD"/>
    <property type="match status" value="1"/>
</dbReference>
<dbReference type="PANTHER" id="PTHR32125">
    <property type="entry name" value="2-C-METHYL-D-ERYTHRITOL 4-PHOSPHATE CYTIDYLYLTRANSFERASE, CHLOROPLASTIC"/>
    <property type="match status" value="1"/>
</dbReference>
<dbReference type="InterPro" id="IPR001228">
    <property type="entry name" value="IspD"/>
</dbReference>
<keyword evidence="5" id="KW-1185">Reference proteome</keyword>
<keyword evidence="1 4" id="KW-0808">Transferase</keyword>
<protein>
    <submittedName>
        <fullName evidence="4">2-C-methyl-D-erythritol 4-phosphate cytidylyltransferase</fullName>
        <ecNumber evidence="4">2.7.7.60</ecNumber>
    </submittedName>
</protein>
<evidence type="ECO:0000256" key="2">
    <source>
        <dbReference type="ARBA" id="ARBA00022695"/>
    </source>
</evidence>